<dbReference type="SUPFAM" id="SSF55811">
    <property type="entry name" value="Nudix"/>
    <property type="match status" value="1"/>
</dbReference>
<protein>
    <submittedName>
        <fullName evidence="3">NUDIX hydrolase</fullName>
    </submittedName>
</protein>
<dbReference type="EMBL" id="JAVBVO010000004">
    <property type="protein sequence ID" value="MDZ5759870.1"/>
    <property type="molecule type" value="Genomic_DNA"/>
</dbReference>
<dbReference type="RefSeq" id="WP_010052490.1">
    <property type="nucleotide sequence ID" value="NZ_BJOJ01000048.1"/>
</dbReference>
<dbReference type="Proteomes" id="UP001290462">
    <property type="component" value="Unassembled WGS sequence"/>
</dbReference>
<feature type="domain" description="Nudix hydrolase" evidence="2">
    <location>
        <begin position="5"/>
        <end position="139"/>
    </location>
</feature>
<evidence type="ECO:0000313" key="4">
    <source>
        <dbReference type="Proteomes" id="UP001290462"/>
    </source>
</evidence>
<dbReference type="AlphaFoldDB" id="A0AAW9K1Z3"/>
<proteinExistence type="inferred from homology"/>
<comment type="similarity">
    <text evidence="1">Belongs to the Nudix hydrolase family.</text>
</comment>
<reference evidence="3" key="1">
    <citation type="submission" date="2023-08" db="EMBL/GenBank/DDBJ databases">
        <title>Genomic characterization of piscicolin 126 produced by Carnobacterium maltaromaticum CM22 strain isolated from salmon (Salmo salar).</title>
        <authorList>
            <person name="Gonzalez-Gragera E."/>
            <person name="Garcia-Lopez J.D."/>
            <person name="Teso-Perez C."/>
            <person name="Gimenez-Hernandez I."/>
            <person name="Peralta-Sanchez J.M."/>
            <person name="Valdivia E."/>
            <person name="Montalban-Lopez M."/>
            <person name="Martin-Platero A.M."/>
            <person name="Banos A."/>
            <person name="Martinez-Bueno M."/>
        </authorList>
    </citation>
    <scope>NUCLEOTIDE SEQUENCE</scope>
    <source>
        <strain evidence="3">CM22</strain>
    </source>
</reference>
<dbReference type="CDD" id="cd04686">
    <property type="entry name" value="NUDIX_Hydrolase"/>
    <property type="match status" value="1"/>
</dbReference>
<dbReference type="InterPro" id="IPR015797">
    <property type="entry name" value="NUDIX_hydrolase-like_dom_sf"/>
</dbReference>
<accession>A0AAW9K1Z3</accession>
<evidence type="ECO:0000259" key="2">
    <source>
        <dbReference type="PROSITE" id="PS51462"/>
    </source>
</evidence>
<keyword evidence="3" id="KW-0378">Hydrolase</keyword>
<dbReference type="InterPro" id="IPR000086">
    <property type="entry name" value="NUDIX_hydrolase_dom"/>
</dbReference>
<organism evidence="3 4">
    <name type="scientific">Carnobacterium maltaromaticum</name>
    <name type="common">Carnobacterium piscicola</name>
    <dbReference type="NCBI Taxonomy" id="2751"/>
    <lineage>
        <taxon>Bacteria</taxon>
        <taxon>Bacillati</taxon>
        <taxon>Bacillota</taxon>
        <taxon>Bacilli</taxon>
        <taxon>Lactobacillales</taxon>
        <taxon>Carnobacteriaceae</taxon>
        <taxon>Carnobacterium</taxon>
    </lineage>
</organism>
<gene>
    <name evidence="3" type="ORF">RAK27_14505</name>
</gene>
<dbReference type="Pfam" id="PF00293">
    <property type="entry name" value="NUDIX"/>
    <property type="match status" value="1"/>
</dbReference>
<dbReference type="Gene3D" id="3.90.79.10">
    <property type="entry name" value="Nucleoside Triphosphate Pyrophosphohydrolase"/>
    <property type="match status" value="1"/>
</dbReference>
<dbReference type="PANTHER" id="PTHR43736:SF1">
    <property type="entry name" value="DIHYDRONEOPTERIN TRIPHOSPHATE DIPHOSPHATASE"/>
    <property type="match status" value="1"/>
</dbReference>
<name>A0AAW9K1Z3_CARML</name>
<dbReference type="GeneID" id="83604515"/>
<comment type="caution">
    <text evidence="3">The sequence shown here is derived from an EMBL/GenBank/DDBJ whole genome shotgun (WGS) entry which is preliminary data.</text>
</comment>
<evidence type="ECO:0000256" key="1">
    <source>
        <dbReference type="ARBA" id="ARBA00005582"/>
    </source>
</evidence>
<dbReference type="PROSITE" id="PS51462">
    <property type="entry name" value="NUDIX"/>
    <property type="match status" value="1"/>
</dbReference>
<dbReference type="PANTHER" id="PTHR43736">
    <property type="entry name" value="ADP-RIBOSE PYROPHOSPHATASE"/>
    <property type="match status" value="1"/>
</dbReference>
<sequence>MAIYKTHLGVYGVCIREKKLLCINKNSGPYKNRYDLPGGSQKEFESLIDTLKREVAEETIFSVTQYSNVRCYDSFVQCEDTIVHHIFVLYNIDIKLEENNHLELADEKNDSLGSSWIEIKSLNLDNSSPIILKLLEEIENKFSQTLLDVTSYKNWNVREH</sequence>
<dbReference type="GO" id="GO:0016787">
    <property type="term" value="F:hydrolase activity"/>
    <property type="evidence" value="ECO:0007669"/>
    <property type="project" value="UniProtKB-KW"/>
</dbReference>
<evidence type="ECO:0000313" key="3">
    <source>
        <dbReference type="EMBL" id="MDZ5759870.1"/>
    </source>
</evidence>